<keyword evidence="2" id="KW-0805">Transcription regulation</keyword>
<feature type="domain" description="RNA polymerase sigma factor 70 region 4 type 2" evidence="6">
    <location>
        <begin position="109"/>
        <end position="159"/>
    </location>
</feature>
<dbReference type="Pfam" id="PF08281">
    <property type="entry name" value="Sigma70_r4_2"/>
    <property type="match status" value="1"/>
</dbReference>
<dbReference type="GO" id="GO:0006352">
    <property type="term" value="P:DNA-templated transcription initiation"/>
    <property type="evidence" value="ECO:0007669"/>
    <property type="project" value="InterPro"/>
</dbReference>
<keyword evidence="3" id="KW-0731">Sigma factor</keyword>
<dbReference type="Gene3D" id="1.10.10.10">
    <property type="entry name" value="Winged helix-like DNA-binding domain superfamily/Winged helix DNA-binding domain"/>
    <property type="match status" value="1"/>
</dbReference>
<dbReference type="CDD" id="cd06171">
    <property type="entry name" value="Sigma70_r4"/>
    <property type="match status" value="1"/>
</dbReference>
<comment type="caution">
    <text evidence="7">The sequence shown here is derived from an EMBL/GenBank/DDBJ whole genome shotgun (WGS) entry which is preliminary data.</text>
</comment>
<evidence type="ECO:0000256" key="3">
    <source>
        <dbReference type="ARBA" id="ARBA00023082"/>
    </source>
</evidence>
<dbReference type="EMBL" id="JACDQQ010002777">
    <property type="protein sequence ID" value="MBA0088982.1"/>
    <property type="molecule type" value="Genomic_DNA"/>
</dbReference>
<evidence type="ECO:0000256" key="1">
    <source>
        <dbReference type="ARBA" id="ARBA00010641"/>
    </source>
</evidence>
<dbReference type="SUPFAM" id="SSF88659">
    <property type="entry name" value="Sigma3 and sigma4 domains of RNA polymerase sigma factors"/>
    <property type="match status" value="1"/>
</dbReference>
<dbReference type="InterPro" id="IPR007627">
    <property type="entry name" value="RNA_pol_sigma70_r2"/>
</dbReference>
<dbReference type="GO" id="GO:0016987">
    <property type="term" value="F:sigma factor activity"/>
    <property type="evidence" value="ECO:0007669"/>
    <property type="project" value="UniProtKB-KW"/>
</dbReference>
<dbReference type="GO" id="GO:0003677">
    <property type="term" value="F:DNA binding"/>
    <property type="evidence" value="ECO:0007669"/>
    <property type="project" value="InterPro"/>
</dbReference>
<dbReference type="InterPro" id="IPR013325">
    <property type="entry name" value="RNA_pol_sigma_r2"/>
</dbReference>
<protein>
    <submittedName>
        <fullName evidence="7">Sigma-70 family RNA polymerase sigma factor</fullName>
    </submittedName>
</protein>
<dbReference type="Gene3D" id="1.10.1740.10">
    <property type="match status" value="1"/>
</dbReference>
<evidence type="ECO:0000313" key="8">
    <source>
        <dbReference type="Proteomes" id="UP000567293"/>
    </source>
</evidence>
<comment type="similarity">
    <text evidence="1">Belongs to the sigma-70 factor family. ECF subfamily.</text>
</comment>
<evidence type="ECO:0000259" key="5">
    <source>
        <dbReference type="Pfam" id="PF04542"/>
    </source>
</evidence>
<dbReference type="SUPFAM" id="SSF88946">
    <property type="entry name" value="Sigma2 domain of RNA polymerase sigma factors"/>
    <property type="match status" value="1"/>
</dbReference>
<dbReference type="InterPro" id="IPR039425">
    <property type="entry name" value="RNA_pol_sigma-70-like"/>
</dbReference>
<sequence length="173" mass="19874">MPLSRHARFAAAILPHLDRAHNLARWLLANRQDAEDAVQDSYLRALTYFDSFHGRDGRAWLLAIVRNTCFERLRKNRRHLELPVEHIELARDTSPDPEALQLQLADQAAVRRGLESLPAEFREVLVLREMEGLSYQQIARVTEAPLGTVMSRLARARRRFEEALAAARKEETA</sequence>
<dbReference type="AlphaFoldDB" id="A0A7V8T0R8"/>
<keyword evidence="4" id="KW-0804">Transcription</keyword>
<evidence type="ECO:0000313" key="7">
    <source>
        <dbReference type="EMBL" id="MBA0088982.1"/>
    </source>
</evidence>
<dbReference type="InterPro" id="IPR013324">
    <property type="entry name" value="RNA_pol_sigma_r3/r4-like"/>
</dbReference>
<evidence type="ECO:0000259" key="6">
    <source>
        <dbReference type="Pfam" id="PF08281"/>
    </source>
</evidence>
<name>A0A7V8T0R8_9BACT</name>
<dbReference type="Pfam" id="PF04542">
    <property type="entry name" value="Sigma70_r2"/>
    <property type="match status" value="1"/>
</dbReference>
<accession>A0A7V8T0R8</accession>
<reference evidence="7" key="1">
    <citation type="submission" date="2020-06" db="EMBL/GenBank/DDBJ databases">
        <title>Legume-microbial interactions unlock mineral nutrients during tropical forest succession.</title>
        <authorList>
            <person name="Epihov D.Z."/>
        </authorList>
    </citation>
    <scope>NUCLEOTIDE SEQUENCE [LARGE SCALE GENOMIC DNA]</scope>
    <source>
        <strain evidence="7">Pan2503</strain>
    </source>
</reference>
<dbReference type="InterPro" id="IPR013249">
    <property type="entry name" value="RNA_pol_sigma70_r4_t2"/>
</dbReference>
<dbReference type="PANTHER" id="PTHR43133:SF25">
    <property type="entry name" value="RNA POLYMERASE SIGMA FACTOR RFAY-RELATED"/>
    <property type="match status" value="1"/>
</dbReference>
<dbReference type="InterPro" id="IPR014284">
    <property type="entry name" value="RNA_pol_sigma-70_dom"/>
</dbReference>
<keyword evidence="8" id="KW-1185">Reference proteome</keyword>
<dbReference type="Proteomes" id="UP000567293">
    <property type="component" value="Unassembled WGS sequence"/>
</dbReference>
<evidence type="ECO:0000256" key="4">
    <source>
        <dbReference type="ARBA" id="ARBA00023163"/>
    </source>
</evidence>
<feature type="domain" description="RNA polymerase sigma-70 region 2" evidence="5">
    <location>
        <begin position="15"/>
        <end position="78"/>
    </location>
</feature>
<dbReference type="PANTHER" id="PTHR43133">
    <property type="entry name" value="RNA POLYMERASE ECF-TYPE SIGMA FACTO"/>
    <property type="match status" value="1"/>
</dbReference>
<gene>
    <name evidence="7" type="ORF">HRJ53_28670</name>
</gene>
<dbReference type="InterPro" id="IPR036388">
    <property type="entry name" value="WH-like_DNA-bd_sf"/>
</dbReference>
<proteinExistence type="inferred from homology"/>
<dbReference type="NCBIfam" id="TIGR02937">
    <property type="entry name" value="sigma70-ECF"/>
    <property type="match status" value="1"/>
</dbReference>
<organism evidence="7 8">
    <name type="scientific">Candidatus Acidiferrum panamense</name>
    <dbReference type="NCBI Taxonomy" id="2741543"/>
    <lineage>
        <taxon>Bacteria</taxon>
        <taxon>Pseudomonadati</taxon>
        <taxon>Acidobacteriota</taxon>
        <taxon>Terriglobia</taxon>
        <taxon>Candidatus Acidiferrales</taxon>
        <taxon>Candidatus Acidiferrum</taxon>
    </lineage>
</organism>
<evidence type="ECO:0000256" key="2">
    <source>
        <dbReference type="ARBA" id="ARBA00023015"/>
    </source>
</evidence>